<dbReference type="RefSeq" id="WP_131985262.1">
    <property type="nucleotide sequence ID" value="NZ_SMKL01000044.1"/>
</dbReference>
<dbReference type="EMBL" id="SMKL01000044">
    <property type="protein sequence ID" value="TDC49266.1"/>
    <property type="molecule type" value="Genomic_DNA"/>
</dbReference>
<evidence type="ECO:0000256" key="1">
    <source>
        <dbReference type="SAM" id="MobiDB-lite"/>
    </source>
</evidence>
<dbReference type="Proteomes" id="UP000295621">
    <property type="component" value="Unassembled WGS sequence"/>
</dbReference>
<keyword evidence="3" id="KW-1185">Reference proteome</keyword>
<evidence type="ECO:0000313" key="2">
    <source>
        <dbReference type="EMBL" id="TDC49266.1"/>
    </source>
</evidence>
<name>A0A4R4RIX2_9ACTN</name>
<evidence type="ECO:0000313" key="3">
    <source>
        <dbReference type="Proteomes" id="UP000295621"/>
    </source>
</evidence>
<sequence>MTGRFDRPGLLATVTRAAVLDGTAPVIRNAVTHATARRVAAPRGSERDDGRATDHPAGWRPYRRLSV</sequence>
<feature type="region of interest" description="Disordered" evidence="1">
    <location>
        <begin position="36"/>
        <end position="67"/>
    </location>
</feature>
<accession>A0A4R4RIX2</accession>
<feature type="compositionally biased region" description="Basic and acidic residues" evidence="1">
    <location>
        <begin position="44"/>
        <end position="54"/>
    </location>
</feature>
<dbReference type="AlphaFoldDB" id="A0A4R4RIX2"/>
<proteinExistence type="predicted"/>
<comment type="caution">
    <text evidence="2">The sequence shown here is derived from an EMBL/GenBank/DDBJ whole genome shotgun (WGS) entry which is preliminary data.</text>
</comment>
<reference evidence="2 3" key="1">
    <citation type="submission" date="2019-02" db="EMBL/GenBank/DDBJ databases">
        <title>Draft genome sequences of novel Actinobacteria.</title>
        <authorList>
            <person name="Sahin N."/>
            <person name="Ay H."/>
            <person name="Saygin H."/>
        </authorList>
    </citation>
    <scope>NUCLEOTIDE SEQUENCE [LARGE SCALE GENOMIC DNA]</scope>
    <source>
        <strain evidence="2 3">KC603</strain>
    </source>
</reference>
<gene>
    <name evidence="2" type="ORF">E1212_18890</name>
</gene>
<protein>
    <submittedName>
        <fullName evidence="2">Uncharacterized protein</fullName>
    </submittedName>
</protein>
<organism evidence="2 3">
    <name type="scientific">Jiangella ureilytica</name>
    <dbReference type="NCBI Taxonomy" id="2530374"/>
    <lineage>
        <taxon>Bacteria</taxon>
        <taxon>Bacillati</taxon>
        <taxon>Actinomycetota</taxon>
        <taxon>Actinomycetes</taxon>
        <taxon>Jiangellales</taxon>
        <taxon>Jiangellaceae</taxon>
        <taxon>Jiangella</taxon>
    </lineage>
</organism>